<evidence type="ECO:0000256" key="2">
    <source>
        <dbReference type="ARBA" id="ARBA00022664"/>
    </source>
</evidence>
<reference evidence="11 12" key="1">
    <citation type="journal article" date="2018" name="Nat. Ecol. Evol.">
        <title>Genomic signatures of mitonuclear coevolution across populations of Tigriopus californicus.</title>
        <authorList>
            <person name="Barreto F.S."/>
            <person name="Watson E.T."/>
            <person name="Lima T.G."/>
            <person name="Willett C.S."/>
            <person name="Edmands S."/>
            <person name="Li W."/>
            <person name="Burton R.S."/>
        </authorList>
    </citation>
    <scope>NUCLEOTIDE SEQUENCE [LARGE SCALE GENOMIC DNA]</scope>
    <source>
        <strain evidence="11 12">San Diego</strain>
    </source>
</reference>
<feature type="region of interest" description="Disordered" evidence="8">
    <location>
        <begin position="1"/>
        <end position="26"/>
    </location>
</feature>
<keyword evidence="5" id="KW-0347">Helicase</keyword>
<evidence type="ECO:0000256" key="8">
    <source>
        <dbReference type="SAM" id="MobiDB-lite"/>
    </source>
</evidence>
<dbReference type="PANTHER" id="PTHR18934">
    <property type="entry name" value="ATP-DEPENDENT RNA HELICASE"/>
    <property type="match status" value="1"/>
</dbReference>
<organism evidence="11 12">
    <name type="scientific">Tigriopus californicus</name>
    <name type="common">Marine copepod</name>
    <dbReference type="NCBI Taxonomy" id="6832"/>
    <lineage>
        <taxon>Eukaryota</taxon>
        <taxon>Metazoa</taxon>
        <taxon>Ecdysozoa</taxon>
        <taxon>Arthropoda</taxon>
        <taxon>Crustacea</taxon>
        <taxon>Multicrustacea</taxon>
        <taxon>Hexanauplia</taxon>
        <taxon>Copepoda</taxon>
        <taxon>Harpacticoida</taxon>
        <taxon>Harpacticidae</taxon>
        <taxon>Tigriopus</taxon>
    </lineage>
</organism>
<dbReference type="EMBL" id="VCGU01000005">
    <property type="protein sequence ID" value="TRY75661.1"/>
    <property type="molecule type" value="Genomic_DNA"/>
</dbReference>
<dbReference type="InterPro" id="IPR014001">
    <property type="entry name" value="Helicase_ATP-bd"/>
</dbReference>
<dbReference type="InterPro" id="IPR011709">
    <property type="entry name" value="DEAD-box_helicase_OB_fold"/>
</dbReference>
<dbReference type="InterPro" id="IPR027417">
    <property type="entry name" value="P-loop_NTPase"/>
</dbReference>
<comment type="catalytic activity">
    <reaction evidence="7">
        <text>ATP + H2O = ADP + phosphate + H(+)</text>
        <dbReference type="Rhea" id="RHEA:13065"/>
        <dbReference type="ChEBI" id="CHEBI:15377"/>
        <dbReference type="ChEBI" id="CHEBI:15378"/>
        <dbReference type="ChEBI" id="CHEBI:30616"/>
        <dbReference type="ChEBI" id="CHEBI:43474"/>
        <dbReference type="ChEBI" id="CHEBI:456216"/>
        <dbReference type="EC" id="3.6.4.13"/>
    </reaction>
</comment>
<keyword evidence="3" id="KW-0547">Nucleotide-binding</keyword>
<dbReference type="PROSITE" id="PS51192">
    <property type="entry name" value="HELICASE_ATP_BIND_1"/>
    <property type="match status" value="1"/>
</dbReference>
<evidence type="ECO:0000256" key="4">
    <source>
        <dbReference type="ARBA" id="ARBA00022801"/>
    </source>
</evidence>
<dbReference type="GO" id="GO:0003724">
    <property type="term" value="F:RNA helicase activity"/>
    <property type="evidence" value="ECO:0007669"/>
    <property type="project" value="UniProtKB-EC"/>
</dbReference>
<feature type="domain" description="Helicase ATP-binding" evidence="9">
    <location>
        <begin position="114"/>
        <end position="276"/>
    </location>
</feature>
<dbReference type="Pfam" id="PF21010">
    <property type="entry name" value="HA2_C"/>
    <property type="match status" value="1"/>
</dbReference>
<dbReference type="GO" id="GO:0016787">
    <property type="term" value="F:hydrolase activity"/>
    <property type="evidence" value="ECO:0007669"/>
    <property type="project" value="UniProtKB-KW"/>
</dbReference>
<keyword evidence="6" id="KW-0067">ATP-binding</keyword>
<keyword evidence="2" id="KW-0507">mRNA processing</keyword>
<comment type="caution">
    <text evidence="11">The sequence shown here is derived from an EMBL/GenBank/DDBJ whole genome shotgun (WGS) entry which is preliminary data.</text>
</comment>
<dbReference type="Pfam" id="PF00271">
    <property type="entry name" value="Helicase_C"/>
    <property type="match status" value="1"/>
</dbReference>
<dbReference type="InterPro" id="IPR007502">
    <property type="entry name" value="Helicase-assoc_dom"/>
</dbReference>
<dbReference type="OrthoDB" id="10253254at2759"/>
<dbReference type="Proteomes" id="UP000318571">
    <property type="component" value="Chromosome 2"/>
</dbReference>
<dbReference type="InterPro" id="IPR048333">
    <property type="entry name" value="HA2_WH"/>
</dbReference>
<dbReference type="EC" id="3.6.4.13" evidence="1"/>
<protein>
    <recommendedName>
        <fullName evidence="1">RNA helicase</fullName>
        <ecNumber evidence="1">3.6.4.13</ecNumber>
    </recommendedName>
</protein>
<name>A0A553PDA5_TIGCA</name>
<dbReference type="Pfam" id="PF00270">
    <property type="entry name" value="DEAD"/>
    <property type="match status" value="1"/>
</dbReference>
<dbReference type="AlphaFoldDB" id="A0A553PDA5"/>
<dbReference type="PROSITE" id="PS51194">
    <property type="entry name" value="HELICASE_CTER"/>
    <property type="match status" value="1"/>
</dbReference>
<evidence type="ECO:0000259" key="9">
    <source>
        <dbReference type="PROSITE" id="PS51192"/>
    </source>
</evidence>
<dbReference type="Pfam" id="PF04408">
    <property type="entry name" value="WHD_HA2"/>
    <property type="match status" value="1"/>
</dbReference>
<sequence length="734" mass="82575">MLSFLSPGFYTPPNTPVDKDKRIDPGPLDLSRLNKSLSDIVNDKIKEAKARPLSTASSHVMDPFNPVEDVGHRTDVLDMNSNYLNTPPENPKQRSDIQEARKRLPIYQFRSQFLNAVRNHQVVVVVGETGSGKSTQMPQYLLESGFLRGKIAVTQPRRVAAVSVSKRVAKEMECRLGDQVGYSIRFEDVSSPQTVIKYITDGLLLMDCLKDPTFSSYECVILDEAHERTLHTDVLLGLIKKALKHRPELKVIITSATLDIRKFADYFQAPMIKIPGEMFPVAVEYLPVDHLTKNRPLWIKAANPTLYLSEVILKVMEIHQNCPLPGDILVFVPGKEDVEQVCYVLSQILKQETVILFPVYAALPFEVQCSIFAPAKSHVRKIVVSTNIAETSLTIDGIVFVVDSGLFKESVFDNGIESLKTTMISKAQAEQRGGRAGRTAPGICYRMYTKGDFETLNLAATPAIHRIDFIATALQLKAMGIHDICGFGFMDSPKPGRVKHALFRLRDLGALDRGFFVTELGFKMSVFPLSPNLSKVLLTAADMGCSDEVMTIVSMLSVNHHIFVRPPRFQKEADACKTCFNDFKGDHITLLNVFAAWIQNEQSEEWSKENYVNQKELERALDIRSQLTTIMNGRNIPILSCGGRRLHHIRMVLSTGLPNNMAYRDHMSHSKGVYRTMSGNNVVFIHPSSALFKRNPELVIFHETVTTSRTFMRIVSVCERSWLSQSQRRVIIQF</sequence>
<dbReference type="Gene3D" id="3.40.50.300">
    <property type="entry name" value="P-loop containing nucleotide triphosphate hydrolases"/>
    <property type="match status" value="2"/>
</dbReference>
<keyword evidence="4" id="KW-0378">Hydrolase</keyword>
<dbReference type="SUPFAM" id="SSF52540">
    <property type="entry name" value="P-loop containing nucleoside triphosphate hydrolases"/>
    <property type="match status" value="1"/>
</dbReference>
<dbReference type="CDD" id="cd18791">
    <property type="entry name" value="SF2_C_RHA"/>
    <property type="match status" value="1"/>
</dbReference>
<feature type="domain" description="Helicase C-terminal" evidence="10">
    <location>
        <begin position="307"/>
        <end position="480"/>
    </location>
</feature>
<dbReference type="OMA" id="EWRQATF"/>
<evidence type="ECO:0000313" key="11">
    <source>
        <dbReference type="EMBL" id="TRY75661.1"/>
    </source>
</evidence>
<dbReference type="GO" id="GO:0005524">
    <property type="term" value="F:ATP binding"/>
    <property type="evidence" value="ECO:0007669"/>
    <property type="project" value="UniProtKB-KW"/>
</dbReference>
<evidence type="ECO:0000259" key="10">
    <source>
        <dbReference type="PROSITE" id="PS51194"/>
    </source>
</evidence>
<proteinExistence type="predicted"/>
<dbReference type="SMART" id="SM00490">
    <property type="entry name" value="HELICc"/>
    <property type="match status" value="1"/>
</dbReference>
<dbReference type="Pfam" id="PF07717">
    <property type="entry name" value="OB_NTP_bind"/>
    <property type="match status" value="1"/>
</dbReference>
<gene>
    <name evidence="11" type="ORF">TCAL_01271</name>
</gene>
<dbReference type="InterPro" id="IPR001650">
    <property type="entry name" value="Helicase_C-like"/>
</dbReference>
<accession>A0A553PDA5</accession>
<dbReference type="STRING" id="6832.A0A553PDA5"/>
<dbReference type="GO" id="GO:0006397">
    <property type="term" value="P:mRNA processing"/>
    <property type="evidence" value="ECO:0007669"/>
    <property type="project" value="UniProtKB-KW"/>
</dbReference>
<evidence type="ECO:0000313" key="12">
    <source>
        <dbReference type="Proteomes" id="UP000318571"/>
    </source>
</evidence>
<evidence type="ECO:0000256" key="7">
    <source>
        <dbReference type="ARBA" id="ARBA00047984"/>
    </source>
</evidence>
<dbReference type="GO" id="GO:0003723">
    <property type="term" value="F:RNA binding"/>
    <property type="evidence" value="ECO:0007669"/>
    <property type="project" value="TreeGrafter"/>
</dbReference>
<keyword evidence="12" id="KW-1185">Reference proteome</keyword>
<dbReference type="SMART" id="SM00487">
    <property type="entry name" value="DEXDc"/>
    <property type="match status" value="1"/>
</dbReference>
<evidence type="ECO:0000256" key="3">
    <source>
        <dbReference type="ARBA" id="ARBA00022741"/>
    </source>
</evidence>
<dbReference type="PANTHER" id="PTHR18934:SF99">
    <property type="entry name" value="ATP-DEPENDENT RNA HELICASE DHX37-RELATED"/>
    <property type="match status" value="1"/>
</dbReference>
<evidence type="ECO:0000256" key="1">
    <source>
        <dbReference type="ARBA" id="ARBA00012552"/>
    </source>
</evidence>
<evidence type="ECO:0000256" key="6">
    <source>
        <dbReference type="ARBA" id="ARBA00022840"/>
    </source>
</evidence>
<dbReference type="SMART" id="SM00847">
    <property type="entry name" value="HA2"/>
    <property type="match status" value="1"/>
</dbReference>
<evidence type="ECO:0000256" key="5">
    <source>
        <dbReference type="ARBA" id="ARBA00022806"/>
    </source>
</evidence>
<dbReference type="InterPro" id="IPR011545">
    <property type="entry name" value="DEAD/DEAH_box_helicase_dom"/>
</dbReference>
<dbReference type="Gene3D" id="1.20.120.1080">
    <property type="match status" value="1"/>
</dbReference>
<dbReference type="FunFam" id="3.40.50.300:FF:000615">
    <property type="entry name" value="pre-mRNA-splicing factor ATP-dependent RNA helicase DEAH7"/>
    <property type="match status" value="1"/>
</dbReference>